<feature type="transmembrane region" description="Helical" evidence="1">
    <location>
        <begin position="26"/>
        <end position="53"/>
    </location>
</feature>
<organism evidence="2 3">
    <name type="scientific">Microvirga mediterraneensis</name>
    <dbReference type="NCBI Taxonomy" id="2754695"/>
    <lineage>
        <taxon>Bacteria</taxon>
        <taxon>Pseudomonadati</taxon>
        <taxon>Pseudomonadota</taxon>
        <taxon>Alphaproteobacteria</taxon>
        <taxon>Hyphomicrobiales</taxon>
        <taxon>Methylobacteriaceae</taxon>
        <taxon>Microvirga</taxon>
    </lineage>
</organism>
<protein>
    <submittedName>
        <fullName evidence="2">Uncharacterized protein</fullName>
    </submittedName>
</protein>
<proteinExistence type="predicted"/>
<comment type="caution">
    <text evidence="2">The sequence shown here is derived from an EMBL/GenBank/DDBJ whole genome shotgun (WGS) entry which is preliminary data.</text>
</comment>
<keyword evidence="1" id="KW-0472">Membrane</keyword>
<dbReference type="AlphaFoldDB" id="A0A838BHQ7"/>
<gene>
    <name evidence="2" type="ORF">H0S73_00735</name>
</gene>
<keyword evidence="1" id="KW-0812">Transmembrane</keyword>
<accession>A0A838BHQ7</accession>
<name>A0A838BHQ7_9HYPH</name>
<dbReference type="EMBL" id="JACDXJ010000001">
    <property type="protein sequence ID" value="MBA1154649.1"/>
    <property type="molecule type" value="Genomic_DNA"/>
</dbReference>
<dbReference type="RefSeq" id="WP_181050346.1">
    <property type="nucleotide sequence ID" value="NZ_JACDXJ010000001.1"/>
</dbReference>
<sequence>MSIVILAAFLVTTLVQIVFWEGLGEAFGYAASICVAGLCASITLILAAYVAAVRSWGTSGVPR</sequence>
<keyword evidence="1" id="KW-1133">Transmembrane helix</keyword>
<evidence type="ECO:0000313" key="3">
    <source>
        <dbReference type="Proteomes" id="UP000572984"/>
    </source>
</evidence>
<dbReference type="Proteomes" id="UP000572984">
    <property type="component" value="Unassembled WGS sequence"/>
</dbReference>
<evidence type="ECO:0000313" key="2">
    <source>
        <dbReference type="EMBL" id="MBA1154649.1"/>
    </source>
</evidence>
<evidence type="ECO:0000256" key="1">
    <source>
        <dbReference type="SAM" id="Phobius"/>
    </source>
</evidence>
<reference evidence="2 3" key="1">
    <citation type="submission" date="2020-07" db="EMBL/GenBank/DDBJ databases">
        <title>Draft genome and description of Microvirga mediterraneensis Marseille-Q2068 sp. nov.</title>
        <authorList>
            <person name="Boxberger M."/>
        </authorList>
    </citation>
    <scope>NUCLEOTIDE SEQUENCE [LARGE SCALE GENOMIC DNA]</scope>
    <source>
        <strain evidence="2 3">Marseille-Q2068</strain>
    </source>
</reference>
<keyword evidence="3" id="KW-1185">Reference proteome</keyword>